<sequence>MYSEWRSLQLVVQSDQGHISVLHTYPNNVGTEVANAVVKPLGTAVSPVATENILKTDKEVKWTMEVLCYGLTLPLEGDTVKLCVDVYTDWMMALVSPRDSMPQPVVKEPNMYVQTILKHLYNVFVPSLNHIRLCQQVLTAVQKLARESVSMVRETWEVLLLFLLRINDTLLAPPTVGVGVAEKLAEKLMAVLFEVWLLACARCFPTPPYWKTAKEMLANWRHHPPVVEQWSRVACALTSRLLRFTHGPSFPPFKVPDEDANLIPVEMDNDCVAQTWYRFLHMISNPVDLSNPAIVSTTPKFQEQFLSPSGIPHEVVLHPCLKQLPQIFFRAMRGVSCLVDAFLGISRPRADSAPPTPVNRLSVSPPPSIANTTPPHSRKQRHMAVTKTASKSSSVTTQQQQQQQHQSSSPTLLSSPNQSSWESRPLPAPARPKVNSILNLFGQWLFDAALVHCKLHSGLSRDSSMTAISTQLGLDLRRKGSQMSTDSMVPNPLFDINEFPESYEAGRAEACGTLCRIFCSKKTGEDILSVYLSRFYMVLIQGLQISDFICRPVLASIILNSSSLFCTDLKGINVVVPYFIAALETIVPDRELSKFKMYVNPTDLRRASINILLAMLPLPHHFGNIKSEVVLLEGKFNEEDGCPHDQPVSFLSLRLRLVNVLIGALQTETDPTNTQLILGAMLNIVQDSALLESIGAQTETVGHESRHSHSRNSSISFNSGGSTEATSPDCERPSQALLRDYALPDTAAGLLVRSIHLVTQRLNSQWRQDMSISLAALELLAGLAKVKVGVDSAEWRRAVSSICGYIVYQCSRPAPLQSRDLHSMIVAAFQFLCVWITEHPDMLDEKECLVEVLEIVELGISGSKSRQDHDVRHKGEKEHNPASMRVKDAAEATLSCIMQVLGAFPSPSGPASTCSLLNEDTLIRYARLSSTGASNFRYFVLDNSVILAMLEQPLGNEQSDPSVTVLIRGTAGRHAWTMQLFHQPRGARANQRAFVPEGRPEPNNNVGIKYNVKQRPFPEEVDKIPLVKADVSIPDLDDIVSKELGIQHDKLRALISKQIEYETNLERHSEEILKSKPFPDPQTNCKPPSPAQEFQTARLFLSHFGFLSLEALKEPNNSRLPPHLIGLDSSVPGFFDDMNYLDLLPCRPFDTVFIFYVRAGQKSSHEILRNVESSASVQPHFIEFLMSLGWPVDVGHHPGWTGHLDTSWSLNFCSDGNDLPQTEAASPEDSGGSVFNGEKKVLYYADALTEIAFVVPSLTENSDGRDPDSNSELTSGLLKQPNLTLELFPNHSENLESAKKLSPLVKAKSSSTGKSYPQLGPETKVFVVWVERFDDIENFPLSDLLAETSTGLEGSMSNSTSCRSGLLEKDVPLIFIHPLKTGLFRIRLHGAVGKFGMVIPLVDGMVVSRRALGFLVRQTVINLCRRKRLESDLYNPPHVRRKQKITEIVQRYRTKQLEPEFYTSLFQEVGEGKPHL</sequence>
<dbReference type="GO" id="GO:0051056">
    <property type="term" value="P:regulation of small GTPase mediated signal transduction"/>
    <property type="evidence" value="ECO:0007669"/>
    <property type="project" value="InterPro"/>
</dbReference>
<comment type="function">
    <text evidence="3">Non-catalytic subunit of the heterodimeric RalGAP1 and RalGAP2 complexes which act as GTPase activators for the Ras-like small GTPases RALA and RALB.</text>
</comment>
<dbReference type="SUPFAM" id="SSF111347">
    <property type="entry name" value="Rap/Ran-GAP"/>
    <property type="match status" value="1"/>
</dbReference>
<dbReference type="PANTHER" id="PTHR21344:SF1">
    <property type="entry name" value="RAL GTPASE-ACTIVATING PROTEIN SUBUNIT BETA"/>
    <property type="match status" value="1"/>
</dbReference>
<reference key="1">
    <citation type="journal article" date="2007" name="Nature">
        <title>The medaka draft genome and insights into vertebrate genome evolution.</title>
        <authorList>
            <person name="Kasahara M."/>
            <person name="Naruse K."/>
            <person name="Sasaki S."/>
            <person name="Nakatani Y."/>
            <person name="Qu W."/>
            <person name="Ahsan B."/>
            <person name="Yamada T."/>
            <person name="Nagayasu Y."/>
            <person name="Doi K."/>
            <person name="Kasai Y."/>
            <person name="Jindo T."/>
            <person name="Kobayashi D."/>
            <person name="Shimada A."/>
            <person name="Toyoda A."/>
            <person name="Kuroki Y."/>
            <person name="Fujiyama A."/>
            <person name="Sasaki T."/>
            <person name="Shimizu A."/>
            <person name="Asakawa S."/>
            <person name="Shimizu N."/>
            <person name="Hashimoto S."/>
            <person name="Yang J."/>
            <person name="Lee Y."/>
            <person name="Matsushima K."/>
            <person name="Sugano S."/>
            <person name="Sakaizumi M."/>
            <person name="Narita T."/>
            <person name="Ohishi K."/>
            <person name="Haga S."/>
            <person name="Ohta F."/>
            <person name="Nomoto H."/>
            <person name="Nogata K."/>
            <person name="Morishita T."/>
            <person name="Endo T."/>
            <person name="Shin-I T."/>
            <person name="Takeda H."/>
            <person name="Morishita S."/>
            <person name="Kohara Y."/>
        </authorList>
    </citation>
    <scope>NUCLEOTIDE SEQUENCE [LARGE SCALE GENOMIC DNA]</scope>
    <source>
        <strain>Hd-rR</strain>
    </source>
</reference>
<feature type="compositionally biased region" description="Low complexity" evidence="7">
    <location>
        <begin position="711"/>
        <end position="722"/>
    </location>
</feature>
<evidence type="ECO:0000256" key="5">
    <source>
        <dbReference type="ARBA" id="ARBA00072207"/>
    </source>
</evidence>
<accession>A0A3P9JMQ9</accession>
<evidence type="ECO:0000256" key="3">
    <source>
        <dbReference type="ARBA" id="ARBA00053327"/>
    </source>
</evidence>
<evidence type="ECO:0000256" key="7">
    <source>
        <dbReference type="SAM" id="MobiDB-lite"/>
    </source>
</evidence>
<dbReference type="InterPro" id="IPR035974">
    <property type="entry name" value="Rap/Ran-GAP_sf"/>
</dbReference>
<dbReference type="InterPro" id="IPR039930">
    <property type="entry name" value="RALGAPB"/>
</dbReference>
<dbReference type="Pfam" id="PF20412">
    <property type="entry name" value="RALGAPB_N"/>
    <property type="match status" value="1"/>
</dbReference>
<evidence type="ECO:0000313" key="10">
    <source>
        <dbReference type="Proteomes" id="UP000265200"/>
    </source>
</evidence>
<feature type="region of interest" description="Disordered" evidence="7">
    <location>
        <begin position="348"/>
        <end position="428"/>
    </location>
</feature>
<reference evidence="9" key="3">
    <citation type="submission" date="2025-08" db="UniProtKB">
        <authorList>
            <consortium name="Ensembl"/>
        </authorList>
    </citation>
    <scope>IDENTIFICATION</scope>
    <source>
        <strain evidence="9">HSOK</strain>
    </source>
</reference>
<dbReference type="PROSITE" id="PS50085">
    <property type="entry name" value="RAPGAP"/>
    <property type="match status" value="1"/>
</dbReference>
<feature type="region of interest" description="Disordered" evidence="7">
    <location>
        <begin position="864"/>
        <end position="884"/>
    </location>
</feature>
<feature type="compositionally biased region" description="Basic and acidic residues" evidence="7">
    <location>
        <begin position="865"/>
        <end position="884"/>
    </location>
</feature>
<evidence type="ECO:0000259" key="8">
    <source>
        <dbReference type="PROSITE" id="PS50085"/>
    </source>
</evidence>
<organism evidence="9 10">
    <name type="scientific">Oryzias latipes</name>
    <name type="common">Japanese rice fish</name>
    <name type="synonym">Japanese killifish</name>
    <dbReference type="NCBI Taxonomy" id="8090"/>
    <lineage>
        <taxon>Eukaryota</taxon>
        <taxon>Metazoa</taxon>
        <taxon>Chordata</taxon>
        <taxon>Craniata</taxon>
        <taxon>Vertebrata</taxon>
        <taxon>Euteleostomi</taxon>
        <taxon>Actinopterygii</taxon>
        <taxon>Neopterygii</taxon>
        <taxon>Teleostei</taxon>
        <taxon>Neoteleostei</taxon>
        <taxon>Acanthomorphata</taxon>
        <taxon>Ovalentaria</taxon>
        <taxon>Atherinomorphae</taxon>
        <taxon>Beloniformes</taxon>
        <taxon>Adrianichthyidae</taxon>
        <taxon>Oryziinae</taxon>
        <taxon>Oryzias</taxon>
    </lineage>
</organism>
<name>A0A3P9JMQ9_ORYLA</name>
<keyword evidence="2" id="KW-0597">Phosphoprotein</keyword>
<dbReference type="InterPro" id="IPR000331">
    <property type="entry name" value="Rap/Ran_GAP_dom"/>
</dbReference>
<dbReference type="InterPro" id="IPR046859">
    <property type="entry name" value="RGPA/RALGAPB_N"/>
</dbReference>
<dbReference type="PANTHER" id="PTHR21344">
    <property type="entry name" value="RAL GTPASE-ACTIVATING PROTEIN SUBUNIT BETA"/>
    <property type="match status" value="1"/>
</dbReference>
<feature type="region of interest" description="Disordered" evidence="7">
    <location>
        <begin position="700"/>
        <end position="730"/>
    </location>
</feature>
<keyword evidence="1" id="KW-0343">GTPase activation</keyword>
<dbReference type="Ensembl" id="ENSORLT00015026487.1">
    <property type="protein sequence ID" value="ENSORLP00015033509.1"/>
    <property type="gene ID" value="ENSORLG00015019135.1"/>
</dbReference>
<proteinExistence type="predicted"/>
<evidence type="ECO:0000256" key="2">
    <source>
        <dbReference type="ARBA" id="ARBA00022553"/>
    </source>
</evidence>
<evidence type="ECO:0000313" key="9">
    <source>
        <dbReference type="Ensembl" id="ENSORLP00015033509.1"/>
    </source>
</evidence>
<feature type="compositionally biased region" description="Low complexity" evidence="7">
    <location>
        <begin position="385"/>
        <end position="420"/>
    </location>
</feature>
<comment type="subunit">
    <text evidence="4">Component of the heterodimeric RalGAP1 complex with RALGAPA1 and of the heterodimeric RalGAP2 complex with RALGAPA2. Heterodimerization is required for activity.</text>
</comment>
<reference evidence="9" key="4">
    <citation type="submission" date="2025-09" db="UniProtKB">
        <authorList>
            <consortium name="Ensembl"/>
        </authorList>
    </citation>
    <scope>IDENTIFICATION</scope>
    <source>
        <strain evidence="9">HSOK</strain>
    </source>
</reference>
<dbReference type="GO" id="GO:0005096">
    <property type="term" value="F:GTPase activator activity"/>
    <property type="evidence" value="ECO:0007669"/>
    <property type="project" value="UniProtKB-KW"/>
</dbReference>
<evidence type="ECO:0000256" key="1">
    <source>
        <dbReference type="ARBA" id="ARBA00022468"/>
    </source>
</evidence>
<evidence type="ECO:0000256" key="6">
    <source>
        <dbReference type="ARBA" id="ARBA00081608"/>
    </source>
</evidence>
<protein>
    <recommendedName>
        <fullName evidence="5">Ral GTPase-activating protein subunit beta</fullName>
    </recommendedName>
    <alternativeName>
        <fullName evidence="6">p170</fullName>
    </alternativeName>
</protein>
<dbReference type="Proteomes" id="UP000265200">
    <property type="component" value="Chromosome 7"/>
</dbReference>
<feature type="domain" description="Rap-GAP" evidence="8">
    <location>
        <begin position="1138"/>
        <end position="1370"/>
    </location>
</feature>
<dbReference type="Gene3D" id="3.40.50.11210">
    <property type="entry name" value="Rap/Ran-GAP"/>
    <property type="match status" value="1"/>
</dbReference>
<dbReference type="FunFam" id="3.40.50.11210:FF:000005">
    <property type="entry name" value="Ral GTPase-activating protein, beta subunit (non-catalytic)"/>
    <property type="match status" value="1"/>
</dbReference>
<reference evidence="9 10" key="2">
    <citation type="submission" date="2017-04" db="EMBL/GenBank/DDBJ databases">
        <title>CpG methylation of centromeres and impact of large insertions on vertebrate speciation.</title>
        <authorList>
            <person name="Ichikawa K."/>
            <person name="Yoshimura J."/>
            <person name="Morishita S."/>
        </authorList>
    </citation>
    <scope>NUCLEOTIDE SEQUENCE</scope>
    <source>
        <strain evidence="9 10">HSOK</strain>
    </source>
</reference>
<evidence type="ECO:0000256" key="4">
    <source>
        <dbReference type="ARBA" id="ARBA00063020"/>
    </source>
</evidence>